<dbReference type="Proteomes" id="UP000281741">
    <property type="component" value="Chromosome"/>
</dbReference>
<dbReference type="InterPro" id="IPR056471">
    <property type="entry name" value="HD-CE"/>
</dbReference>
<keyword evidence="5" id="KW-1185">Reference proteome</keyword>
<dbReference type="PRINTS" id="PR00775">
    <property type="entry name" value="HEATSHOCK90"/>
</dbReference>
<dbReference type="AlphaFoldDB" id="A0AAD1DMP3"/>
<dbReference type="SUPFAM" id="SSF55874">
    <property type="entry name" value="ATPase domain of HSP90 chaperone/DNA topoisomerase II/histidine kinase"/>
    <property type="match status" value="1"/>
</dbReference>
<sequence length="979" mass="114525">MIKEIEELLYNKTLGKQSDILFAHWNYDKKIIPSALNAVSNLFPHYSLHDESHSETIINNIVRVIGFENIKKLSAIDLWLILEASYSHDLGMVVTSDELVKALASNEFLDFFKDLKEDSKNGLHEFANQFEIENNKIKYKHDELNLEYHDGIKFILAEFFRRSHSDRSKEIIVNPTREVSLATPRGVIPNRIFKILGDICSSHTKDFDDVMKLPISEVGIDVEDAHPRLIACMLRIGDLLDLDNNRFSEVMLRTLSKIPIDTLNHKTKHLSIESFRVDNQKIEVFAKCNDYDVANITQHWFNYLDSEIRTQMINWNDIVPFKDFGYLPTIGTLKVELDKYEYLDGKKKPKFSVDTDKALSLLQGAGLYEHSYQSIRELLQNAVDSTLIRIWLEHRDDYEFKTPQDENFLKFLKNHPIEIFIEESEIIDNEKTFLISIKDNGTGISTEDLKFLMNTGSSSKNRKKINIVEQMPEWLSPSGIFGIGFQSIFMLTDEIIIETKSYFTEEFQRIELHSPNSNKDGAVLIQKIKTDHSVKPGSTIYLTYKTDAIPQSWSIKTKQKNAMIIAENFDPLTNESLDISLGIITDEILEFENACIVPIKLFINSEQYHFRKKEQNYFKFFEPLNSLEINLSANLMFNNIETFYKNQYVENQFTKLLFLDLDINIHKQKASEILTLNRNKIKSESLNDLFCEILISTFELITKNFDDIFDTDLDKQIASMFLQYYKNEFDFLNSYDISHFQQWKYFEVQMSDQSKEKLFDLIQNLKKLHLRFDGEYLFPPKDILKFENNNLTIISSSQAVNSPISSFIFSMVENEIKGVENFEHSSSRSLNAVEFILKENADEFFPTNKYIEIIKNSLHWNRSSRKIIPCLKKYYKLRLKKDVTIPYLRSYRLSHTISFDYPKMASPFLVTENYDDEIKEEYNVSIGLNDKVYDWVFENRFDKTTTKDDIIKAYDEFVKEFSLDSLKSNTTESRTESIE</sequence>
<organism evidence="2 4">
    <name type="scientific">Chryseobacterium shandongense</name>
    <dbReference type="NCBI Taxonomy" id="1493872"/>
    <lineage>
        <taxon>Bacteria</taxon>
        <taxon>Pseudomonadati</taxon>
        <taxon>Bacteroidota</taxon>
        <taxon>Flavobacteriia</taxon>
        <taxon>Flavobacteriales</taxon>
        <taxon>Weeksellaceae</taxon>
        <taxon>Chryseobacterium group</taxon>
        <taxon>Chryseobacterium</taxon>
    </lineage>
</organism>
<dbReference type="EMBL" id="CP033915">
    <property type="protein sequence ID" value="AZA86389.1"/>
    <property type="molecule type" value="Genomic_DNA"/>
</dbReference>
<dbReference type="EMBL" id="CP033912">
    <property type="protein sequence ID" value="AZA94799.1"/>
    <property type="molecule type" value="Genomic_DNA"/>
</dbReference>
<reference evidence="4 5" key="1">
    <citation type="submission" date="2018-11" db="EMBL/GenBank/DDBJ databases">
        <title>Proposal to divide the Flavobacteriaceae and reorganize its genera based on Amino Acid Identity values calculated from whole genome sequences.</title>
        <authorList>
            <person name="Nicholson A.C."/>
            <person name="Gulvik C.A."/>
            <person name="Whitney A.M."/>
            <person name="Humrighouse B.W."/>
            <person name="Bell M."/>
            <person name="Holmes B."/>
            <person name="Steigerwalt A.G."/>
            <person name="Villarma A."/>
            <person name="Sheth M."/>
            <person name="Batra D."/>
            <person name="Pryor J."/>
            <person name="Bernardet J.-F."/>
            <person name="Hugo C."/>
            <person name="Kampfer P."/>
            <person name="Newman J."/>
            <person name="McQuiston J.R."/>
        </authorList>
    </citation>
    <scope>NUCLEOTIDE SEQUENCE [LARGE SCALE GENOMIC DNA]</scope>
    <source>
        <strain evidence="2 4">G0207</strain>
        <strain evidence="3 5">H5143</strain>
    </source>
</reference>
<dbReference type="InterPro" id="IPR020575">
    <property type="entry name" value="Hsp90_N"/>
</dbReference>
<evidence type="ECO:0000259" key="1">
    <source>
        <dbReference type="Pfam" id="PF24391"/>
    </source>
</evidence>
<name>A0AAD1DMP3_9FLAO</name>
<evidence type="ECO:0000313" key="2">
    <source>
        <dbReference type="EMBL" id="AZA86389.1"/>
    </source>
</evidence>
<dbReference type="InterPro" id="IPR036890">
    <property type="entry name" value="HATPase_C_sf"/>
</dbReference>
<dbReference type="Pfam" id="PF24391">
    <property type="entry name" value="HD-CE"/>
    <property type="match status" value="1"/>
</dbReference>
<dbReference type="RefSeq" id="WP_123854011.1">
    <property type="nucleotide sequence ID" value="NZ_CP033912.1"/>
</dbReference>
<evidence type="ECO:0000313" key="5">
    <source>
        <dbReference type="Proteomes" id="UP000281741"/>
    </source>
</evidence>
<dbReference type="Pfam" id="PF13589">
    <property type="entry name" value="HATPase_c_3"/>
    <property type="match status" value="1"/>
</dbReference>
<evidence type="ECO:0000313" key="3">
    <source>
        <dbReference type="EMBL" id="AZA94799.1"/>
    </source>
</evidence>
<accession>A0AAD1DMP3</accession>
<gene>
    <name evidence="2" type="ORF">EG349_06105</name>
    <name evidence="3" type="ORF">EG353_04120</name>
</gene>
<evidence type="ECO:0000313" key="4">
    <source>
        <dbReference type="Proteomes" id="UP000274073"/>
    </source>
</evidence>
<dbReference type="Proteomes" id="UP000274073">
    <property type="component" value="Chromosome"/>
</dbReference>
<feature type="domain" description="HD-CE" evidence="1">
    <location>
        <begin position="43"/>
        <end position="309"/>
    </location>
</feature>
<dbReference type="Gene3D" id="3.30.565.10">
    <property type="entry name" value="Histidine kinase-like ATPase, C-terminal domain"/>
    <property type="match status" value="1"/>
</dbReference>
<proteinExistence type="predicted"/>
<protein>
    <recommendedName>
        <fullName evidence="1">HD-CE domain-containing protein</fullName>
    </recommendedName>
</protein>